<dbReference type="KEGG" id="pbf:CFX0092_A2853"/>
<dbReference type="RefSeq" id="WP_095044025.1">
    <property type="nucleotide sequence ID" value="NZ_LN890655.1"/>
</dbReference>
<dbReference type="OrthoDB" id="9800503at2"/>
<evidence type="ECO:0000256" key="2">
    <source>
        <dbReference type="RuleBase" id="RU362080"/>
    </source>
</evidence>
<name>A0A160T3G9_9CHLR</name>
<protein>
    <recommendedName>
        <fullName evidence="2">Antitoxin</fullName>
    </recommendedName>
</protein>
<dbReference type="SUPFAM" id="SSF143120">
    <property type="entry name" value="YefM-like"/>
    <property type="match status" value="1"/>
</dbReference>
<dbReference type="Pfam" id="PF02604">
    <property type="entry name" value="PhdYeFM_antitox"/>
    <property type="match status" value="1"/>
</dbReference>
<gene>
    <name evidence="4" type="ORF">CFX0092_A2853</name>
</gene>
<evidence type="ECO:0000313" key="4">
    <source>
        <dbReference type="EMBL" id="CUS04731.2"/>
    </source>
</evidence>
<evidence type="ECO:0000313" key="5">
    <source>
        <dbReference type="Proteomes" id="UP000215027"/>
    </source>
</evidence>
<dbReference type="InterPro" id="IPR051405">
    <property type="entry name" value="phD/YefM_antitoxin"/>
</dbReference>
<comment type="similarity">
    <text evidence="1 2">Belongs to the phD/YefM antitoxin family.</text>
</comment>
<organism evidence="4 5">
    <name type="scientific">Candidatus Promineifilum breve</name>
    <dbReference type="NCBI Taxonomy" id="1806508"/>
    <lineage>
        <taxon>Bacteria</taxon>
        <taxon>Bacillati</taxon>
        <taxon>Chloroflexota</taxon>
        <taxon>Ardenticatenia</taxon>
        <taxon>Candidatus Promineifilales</taxon>
        <taxon>Candidatus Promineifilaceae</taxon>
        <taxon>Candidatus Promineifilum</taxon>
    </lineage>
</organism>
<dbReference type="InterPro" id="IPR006442">
    <property type="entry name" value="Antitoxin_Phd/YefM"/>
</dbReference>
<dbReference type="AlphaFoldDB" id="A0A160T3G9"/>
<dbReference type="Gene3D" id="3.40.1620.10">
    <property type="entry name" value="YefM-like domain"/>
    <property type="match status" value="1"/>
</dbReference>
<sequence length="113" mass="12718">MTRSVSATEAKAKLSDLMKWAVKTGDDVIIQSRGYPQVVIVPYKEYEELRQLKERARRAAIIAELQEIAREVQAQNEDLSYEQAEALADEITRAAIDQLEAKGKIHFERSGAA</sequence>
<reference evidence="4" key="1">
    <citation type="submission" date="2016-01" db="EMBL/GenBank/DDBJ databases">
        <authorList>
            <person name="Mcilroy J.S."/>
            <person name="Karst M S."/>
            <person name="Albertsen M."/>
        </authorList>
    </citation>
    <scope>NUCLEOTIDE SEQUENCE</scope>
    <source>
        <strain evidence="4">Cfx-K</strain>
    </source>
</reference>
<evidence type="ECO:0000256" key="1">
    <source>
        <dbReference type="ARBA" id="ARBA00009981"/>
    </source>
</evidence>
<dbReference type="PANTHER" id="PTHR33713">
    <property type="entry name" value="ANTITOXIN YAFN-RELATED"/>
    <property type="match status" value="1"/>
</dbReference>
<proteinExistence type="inferred from homology"/>
<dbReference type="Proteomes" id="UP000215027">
    <property type="component" value="Chromosome I"/>
</dbReference>
<comment type="function">
    <text evidence="2">Antitoxin component of a type II toxin-antitoxin (TA) system.</text>
</comment>
<dbReference type="NCBIfam" id="TIGR01552">
    <property type="entry name" value="phd_fam"/>
    <property type="match status" value="1"/>
</dbReference>
<dbReference type="InterPro" id="IPR036165">
    <property type="entry name" value="YefM-like_sf"/>
</dbReference>
<keyword evidence="5" id="KW-1185">Reference proteome</keyword>
<dbReference type="EMBL" id="LN890655">
    <property type="protein sequence ID" value="CUS04731.2"/>
    <property type="molecule type" value="Genomic_DNA"/>
</dbReference>
<dbReference type="PANTHER" id="PTHR33713:SF6">
    <property type="entry name" value="ANTITOXIN YEFM"/>
    <property type="match status" value="1"/>
</dbReference>
<evidence type="ECO:0000256" key="3">
    <source>
        <dbReference type="SAM" id="Coils"/>
    </source>
</evidence>
<keyword evidence="3" id="KW-0175">Coiled coil</keyword>
<feature type="coiled-coil region" evidence="3">
    <location>
        <begin position="46"/>
        <end position="82"/>
    </location>
</feature>
<accession>A0A160T3G9</accession>